<feature type="region of interest" description="Disordered" evidence="1">
    <location>
        <begin position="2236"/>
        <end position="2293"/>
    </location>
</feature>
<dbReference type="CDD" id="cd06257">
    <property type="entry name" value="DnaJ"/>
    <property type="match status" value="1"/>
</dbReference>
<dbReference type="Gene3D" id="3.30.420.10">
    <property type="entry name" value="Ribonuclease H-like superfamily/Ribonuclease H"/>
    <property type="match status" value="1"/>
</dbReference>
<keyword evidence="2" id="KW-0472">Membrane</keyword>
<evidence type="ECO:0000256" key="1">
    <source>
        <dbReference type="SAM" id="MobiDB-lite"/>
    </source>
</evidence>
<protein>
    <submittedName>
        <fullName evidence="3">Retrovirus-related Pol polyprotein from transposon TNT 1-94</fullName>
    </submittedName>
</protein>
<organism evidence="3 4">
    <name type="scientific">Symbiodinium microadriaticum</name>
    <name type="common">Dinoflagellate</name>
    <name type="synonym">Zooxanthella microadriatica</name>
    <dbReference type="NCBI Taxonomy" id="2951"/>
    <lineage>
        <taxon>Eukaryota</taxon>
        <taxon>Sar</taxon>
        <taxon>Alveolata</taxon>
        <taxon>Dinophyceae</taxon>
        <taxon>Suessiales</taxon>
        <taxon>Symbiodiniaceae</taxon>
        <taxon>Symbiodinium</taxon>
    </lineage>
</organism>
<dbReference type="InterPro" id="IPR001623">
    <property type="entry name" value="DnaJ_domain"/>
</dbReference>
<dbReference type="EMBL" id="LSRX01000338">
    <property type="protein sequence ID" value="OLQ00139.1"/>
    <property type="molecule type" value="Genomic_DNA"/>
</dbReference>
<dbReference type="SUPFAM" id="SSF53098">
    <property type="entry name" value="Ribonuclease H-like"/>
    <property type="match status" value="1"/>
</dbReference>
<dbReference type="Proteomes" id="UP000186817">
    <property type="component" value="Unassembled WGS sequence"/>
</dbReference>
<feature type="region of interest" description="Disordered" evidence="1">
    <location>
        <begin position="1876"/>
        <end position="1917"/>
    </location>
</feature>
<feature type="compositionally biased region" description="Low complexity" evidence="1">
    <location>
        <begin position="2116"/>
        <end position="2138"/>
    </location>
</feature>
<evidence type="ECO:0000256" key="2">
    <source>
        <dbReference type="SAM" id="Phobius"/>
    </source>
</evidence>
<dbReference type="SUPFAM" id="SSF50985">
    <property type="entry name" value="RCC1/BLIP-II"/>
    <property type="match status" value="1"/>
</dbReference>
<feature type="region of interest" description="Disordered" evidence="1">
    <location>
        <begin position="2108"/>
        <end position="2141"/>
    </location>
</feature>
<dbReference type="InterPro" id="IPR036397">
    <property type="entry name" value="RNaseH_sf"/>
</dbReference>
<feature type="compositionally biased region" description="Basic and acidic residues" evidence="1">
    <location>
        <begin position="1394"/>
        <end position="1406"/>
    </location>
</feature>
<evidence type="ECO:0000313" key="4">
    <source>
        <dbReference type="Proteomes" id="UP000186817"/>
    </source>
</evidence>
<feature type="region of interest" description="Disordered" evidence="1">
    <location>
        <begin position="1374"/>
        <end position="1444"/>
    </location>
</feature>
<sequence length="2367" mass="260092">MRLLLDRDQKETVLVESDVRKSHGLYKAEVSYTENIEQLLEALGGPLNIVHTVSPRDAADHFQKWVPSLEKEIASLAHAVQKAHVDDEEVRRDVESPNLWGTYRDQRLAEITFMIGDKTITLVQGKVEPSWWSVMQDGTVLVGILVVYVDDLLICGEDEVIKGLTAAIRSLWKTSELQLVSEGTIRFLGIEISEYKKGFALSQSSYIEELVRLHNIPASRKDLIPVAKDQATFLIEEDEKIFTVAELRTAQQCAGELLWVSQRTRPDISYVASLVGSLATRAPRRAIQIAEKAIAYLQRTMSYSLIYQTDGSGLVAYCDASFAPEGGRSHSGWIVLLHDCVIAWRSGRQATVTLSTAEAELMAMSEAVLALQSTDSMMKDMFPAGQQLQLYSDSTSALAIANGSGSWRTRHLRLRSAWVAELISNRAMTVHHCVGEVQPADLLTKALASQRIKSLCCLLNLRDTNEENYAGIGEEDEQQTSNNSRSSIASAPNQIPKVLIALLVLSQAVLGESHEWEREDAFMVTSSLSVDYGMITWALLWSAVIVFLLAWELVKWLVWLLYDRATPGSKSRRLKRLKKLREATAAELPPVTMSTNARPRKTLSREQQIDLVVKLGRKNACIERLRDKVQRGQDMKAGGLQFDVSIIEEAVQQLEREVLMSRGACAKLLSAGKTTAETPHRSKILGGERLRDVHQLQATKHPALYAFAALLEDGSVVTGSGFLEQLKGVKQIQVTWGDDFSGGDSSFLQGELQNVEKIQDLPDTADRTGAAGRKRRRASLYAAPLGVVHIFLLYKEELVLIKVVTWGSLHSGGDCSVVRDDLRCVEHVQSSEGAFAAICANGSADRSPPSKMAKTQDDDPDEAEVLGSSLYTLIAMADLEVFGTHLKTCYCGGRLAAAHTVEAVAYTLQGVQKVQVQTMRCTSYACRKSFGPNFVWEDSAKYNTVNSDTMGRILFINNKCGFATDYLHYHSLLEFRAFVATRAVKDVYQEVFGLSHSDKSSQFRVNHATGVMYWIAVHELEALGKGKERDIIIGNEISEATLRAYEHHLQRTCFLHPRPSTVHEIVADGHAKVHVKCDNVLRHSGKPKADKRIKPYGHGWFMLVHPKNLRILWARAMEAPEGNDILETALRETLPKYPKADGVVVDRACSFLPCACRIKAFNQVKYWSVDLFHAHGHTKVLYFCKLHNQAVDAKDTSNVRQIQSTDAAFAAVRADGSVVTWGEGFSGGDSTAVRHKLTEVQKIQANTSAFAAIRADGSVVTWGEAACGGDCSSVAGQLWGVQEIQASSGAFAALRRDGTVVSWGRPECGGTSSTVRDQLREVHEIQATNSAFAALRVDGSLVCWGDPDTDGWAADGAKACAGSDMFAAVLAAAPPAEPARPPSPVRTPAKRKRPNSDENRKPKAENTKPSGADAQAKSTPERKEKTKASPKGLRTPLSAKRRRSGAKKALEGLACLTDARLPQCGSGTHRDVVEAPPTTAVAQEAVDMSAARWRGDADAQTLVASQACAFRWKAEFSWLRIRDGVASCLYCAFAAAPANPRSYKHQCKVAKAEFRSVPSDMKAPSVEDFKAALGRREQQLSMRKCSSSTGRSQESNMTFCLAESFLEDIMRMLEANCSVFVLLLPSRMEPPGLEIQSGVLGYTWDFGTSAEEVHWMAADAAADRSDWRLTKKFMVDPFLASILCFYVRGKNSVASMIYFIYFSPDNKRRFVHYVRQSKGPFGRVAELGSAPHRFQHQPAAGAIGHAVERCPFYMSGPETIDANARQRAYVRLGGWVQVALETVRTEWTDVVVSKANNRWRVQGLTIRELKAKLHEQGLNCAGCVEKADLEALWDRFETWRERPLTELQDLCQASGGMRFDSVDECAKYLAEFKSKQQQPKASSPAQAAPPSAAAPAPAAPAPAKAAEPAVAPADREQDAQREILRILPLRRDSFPNPTSWGFAVLGVPTATREVATVQRAYRTLMRKLHPDRIGQSEDLCNAVGKVREAKETCERGLSRQEPPAAPRSVRSETLCAIPGKRKFQLCWTAPTARECALGTKSQSGELRSFVAIENLTSYVMAEEDLQKMPKLWTQSVLTVQVAAANEAGQSPWTTHKISLNAPVGAGNAEPSPFVPPTAKAAPPSFASAAAARKQQSAPDESEVASFNLELRKLRGSAKLRAFLEPTRKGIIQAWLRSVNWSASGSKQDLVERVIFIREAMVACEDDLDEVPGVGELGGLRAAVHVEPNQVPKLSRVGCTKQGSLTSPQGRGEDELDEVPGNADEIPSLGDFESDHDEAPASPQATAVPDMPVPPAPFPQDVLQASEDMGMDLEELMGKSPQAWPKQLDAHFRKCIRLIGFILVVLFDFLLSFPVLGFSKLQFLKSLL</sequence>
<proteinExistence type="predicted"/>
<dbReference type="Gene3D" id="1.10.287.110">
    <property type="entry name" value="DnaJ domain"/>
    <property type="match status" value="1"/>
</dbReference>
<feature type="compositionally biased region" description="Low complexity" evidence="1">
    <location>
        <begin position="1876"/>
        <end position="1912"/>
    </location>
</feature>
<dbReference type="InterPro" id="IPR009091">
    <property type="entry name" value="RCC1/BLIP-II"/>
</dbReference>
<feature type="transmembrane region" description="Helical" evidence="2">
    <location>
        <begin position="2337"/>
        <end position="2357"/>
    </location>
</feature>
<dbReference type="PANTHER" id="PTHR11439">
    <property type="entry name" value="GAG-POL-RELATED RETROTRANSPOSON"/>
    <property type="match status" value="1"/>
</dbReference>
<dbReference type="Gene3D" id="2.130.10.30">
    <property type="entry name" value="Regulator of chromosome condensation 1/beta-lactamase-inhibitor protein II"/>
    <property type="match status" value="1"/>
</dbReference>
<dbReference type="PANTHER" id="PTHR11439:SF467">
    <property type="entry name" value="INTEGRASE CATALYTIC DOMAIN-CONTAINING PROTEIN"/>
    <property type="match status" value="1"/>
</dbReference>
<keyword evidence="2" id="KW-1133">Transmembrane helix</keyword>
<evidence type="ECO:0000313" key="3">
    <source>
        <dbReference type="EMBL" id="OLQ00139.1"/>
    </source>
</evidence>
<dbReference type="OrthoDB" id="436776at2759"/>
<reference evidence="3 4" key="1">
    <citation type="submission" date="2016-02" db="EMBL/GenBank/DDBJ databases">
        <title>Genome analysis of coral dinoflagellate symbionts highlights evolutionary adaptations to a symbiotic lifestyle.</title>
        <authorList>
            <person name="Aranda M."/>
            <person name="Li Y."/>
            <person name="Liew Y.J."/>
            <person name="Baumgarten S."/>
            <person name="Simakov O."/>
            <person name="Wilson M."/>
            <person name="Piel J."/>
            <person name="Ashoor H."/>
            <person name="Bougouffa S."/>
            <person name="Bajic V.B."/>
            <person name="Ryu T."/>
            <person name="Ravasi T."/>
            <person name="Bayer T."/>
            <person name="Micklem G."/>
            <person name="Kim H."/>
            <person name="Bhak J."/>
            <person name="Lajeunesse T.C."/>
            <person name="Voolstra C.R."/>
        </authorList>
    </citation>
    <scope>NUCLEOTIDE SEQUENCE [LARGE SCALE GENOMIC DNA]</scope>
    <source>
        <strain evidence="3 4">CCMP2467</strain>
    </source>
</reference>
<dbReference type="SUPFAM" id="SSF56672">
    <property type="entry name" value="DNA/RNA polymerases"/>
    <property type="match status" value="1"/>
</dbReference>
<keyword evidence="2" id="KW-0812">Transmembrane</keyword>
<keyword evidence="4" id="KW-1185">Reference proteome</keyword>
<dbReference type="InterPro" id="IPR043502">
    <property type="entry name" value="DNA/RNA_pol_sf"/>
</dbReference>
<gene>
    <name evidence="3" type="ORF">AK812_SmicGene17242</name>
</gene>
<dbReference type="CDD" id="cd09272">
    <property type="entry name" value="RNase_HI_RT_Ty1"/>
    <property type="match status" value="1"/>
</dbReference>
<dbReference type="InterPro" id="IPR036869">
    <property type="entry name" value="J_dom_sf"/>
</dbReference>
<feature type="region of interest" description="Disordered" evidence="1">
    <location>
        <begin position="843"/>
        <end position="862"/>
    </location>
</feature>
<dbReference type="InterPro" id="IPR012337">
    <property type="entry name" value="RNaseH-like_sf"/>
</dbReference>
<name>A0A1Q9DYE7_SYMMI</name>
<comment type="caution">
    <text evidence="3">The sequence shown here is derived from an EMBL/GenBank/DDBJ whole genome shotgun (WGS) entry which is preliminary data.</text>
</comment>
<accession>A0A1Q9DYE7</accession>
<dbReference type="SUPFAM" id="SSF46565">
    <property type="entry name" value="Chaperone J-domain"/>
    <property type="match status" value="1"/>
</dbReference>
<feature type="compositionally biased region" description="Pro residues" evidence="1">
    <location>
        <begin position="1375"/>
        <end position="1385"/>
    </location>
</feature>
<dbReference type="GO" id="GO:0003676">
    <property type="term" value="F:nucleic acid binding"/>
    <property type="evidence" value="ECO:0007669"/>
    <property type="project" value="InterPro"/>
</dbReference>